<dbReference type="AlphaFoldDB" id="G9WW53"/>
<sequence length="1071" mass="123583">MERIKKQWENEELIMIGREEAVADFHHKAEHEKVLSLNGEWNFLYLKAPEYSPENFYEEDFEDREWKKIPVPSCWQFYGYGQKHYTDVWYLFPINPPFVPSDNPSGIYRRSFHLEKKEEGKQYLLRFDGVSSAFDVWVNGKHLGYSKVSRLGSSFDATAILREGENRICVRVYQWSDGSYLECQDMWWFSGIFREVNLISLPEKGMKDVTVYADYRYESGSGKLQLKVDLGIERSSLQEDDTLEEESGSQEDSSSITVLLKDQADTPLFRERVRFAKGEAGRLSVNFVKELETVHPWSAEDPYLYELEIALERDGAIVDAVTMPVGFRSIEVKGENFLVNGKAILLNGVNMHDFSPTGGLTVEKGDVEQDLLRMKRCNINAIRCSHYPKASWFYSLCDQYGFYVIDEADLETHGFEWIERYEWLNDLKSWEGAFCDRAVRMVKEHRNHPSIIMWSLGNESSVGQNFVKMAEAIRALDRSRLIHYESDAKADIADVYSTMYTRLDGMVRIAEGNDAHGKPHILCEYGHSMGNGPGNLREYQALFEKYPRLQGGFIWEWYDHGLKEIGKEGETVYCYGGDYGDEPNNGNFCIDGLLRPDKVMSSGLLNYKQVIAPLVLEMLNAAEGEFALRSKRYFRDSSDTVLEYRIWSGERTLLTGSLPELVVNAQSSTRFRISEIPELLKQQENKSFEKDAIYIDFRILYREESVFAKKGEELSAQQFVLKEEGYGGAERDYERENLGENKLFLAPAEKTEPVKSVETSEIAETSEICVEENNTALSFSNENFAIQFNKVSGKLEKLSYSGEDYITSGPVLNMLRANIDNDMYKVKDWKEKYFIHKQQEQLEGIRYREEAFGYSVLVNTHFSALSMAFGFKGEYSYKIYRDGSVELDLSMKGFRYSSFAPEFIPRIGVELSVPGKFSTVSWYGLGPEENYPDVQEHTRIGIYKKQIEEMHENYVMPQENGHREGTQWITLGNSEGSLQIVSTNPIGFDAHHYTIEALEEAKHLGEIRKSEDIILHLDAKHSGVGSNSCGEEQIYRNKTRFNDYRLQLLFQKIEQKEAFSAYRRARERSYE</sequence>
<dbReference type="Gene3D" id="3.20.20.80">
    <property type="entry name" value="Glycosidases"/>
    <property type="match status" value="1"/>
</dbReference>
<dbReference type="PANTHER" id="PTHR46323:SF2">
    <property type="entry name" value="BETA-GALACTOSIDASE"/>
    <property type="match status" value="1"/>
</dbReference>
<dbReference type="GO" id="GO:0030246">
    <property type="term" value="F:carbohydrate binding"/>
    <property type="evidence" value="ECO:0007669"/>
    <property type="project" value="InterPro"/>
</dbReference>
<evidence type="ECO:0000313" key="9">
    <source>
        <dbReference type="EMBL" id="EHL10990.1"/>
    </source>
</evidence>
<dbReference type="InterPro" id="IPR017853">
    <property type="entry name" value="GH"/>
</dbReference>
<dbReference type="HOGENOM" id="CLU_002346_0_2_9"/>
<dbReference type="InterPro" id="IPR006104">
    <property type="entry name" value="Glyco_hydro_2_N"/>
</dbReference>
<dbReference type="Pfam" id="PF02837">
    <property type="entry name" value="Glyco_hydro_2_N"/>
    <property type="match status" value="1"/>
</dbReference>
<dbReference type="SUPFAM" id="SSF74650">
    <property type="entry name" value="Galactose mutarotase-like"/>
    <property type="match status" value="1"/>
</dbReference>
<dbReference type="GO" id="GO:0009341">
    <property type="term" value="C:beta-galactosidase complex"/>
    <property type="evidence" value="ECO:0007669"/>
    <property type="project" value="InterPro"/>
</dbReference>
<gene>
    <name evidence="9" type="ORF">HMPREF9624_01137</name>
</gene>
<comment type="catalytic activity">
    <reaction evidence="1 7">
        <text>Hydrolysis of terminal non-reducing beta-D-galactose residues in beta-D-galactosides.</text>
        <dbReference type="EC" id="3.2.1.23"/>
    </reaction>
</comment>
<evidence type="ECO:0000313" key="10">
    <source>
        <dbReference type="Proteomes" id="UP000003527"/>
    </source>
</evidence>
<evidence type="ECO:0000256" key="6">
    <source>
        <dbReference type="ARBA" id="ARBA00032230"/>
    </source>
</evidence>
<dbReference type="EC" id="3.2.1.23" evidence="3 7"/>
<evidence type="ECO:0000256" key="7">
    <source>
        <dbReference type="RuleBase" id="RU361154"/>
    </source>
</evidence>
<dbReference type="GO" id="GO:0005990">
    <property type="term" value="P:lactose catabolic process"/>
    <property type="evidence" value="ECO:0007669"/>
    <property type="project" value="TreeGrafter"/>
</dbReference>
<dbReference type="Pfam" id="PF00703">
    <property type="entry name" value="Glyco_hydro_2"/>
    <property type="match status" value="1"/>
</dbReference>
<reference evidence="9 10" key="1">
    <citation type="submission" date="2011-08" db="EMBL/GenBank/DDBJ databases">
        <title>The Genome Sequence of Oribacterium sp. ACB7.</title>
        <authorList>
            <consortium name="The Broad Institute Genome Sequencing Platform"/>
            <person name="Earl A."/>
            <person name="Ward D."/>
            <person name="Feldgarden M."/>
            <person name="Gevers D."/>
            <person name="Sizova M."/>
            <person name="Hazen A."/>
            <person name="Epstein S."/>
            <person name="Young S.K."/>
            <person name="Zeng Q."/>
            <person name="Gargeya S."/>
            <person name="Fitzgerald M."/>
            <person name="Haas B."/>
            <person name="Abouelleil A."/>
            <person name="Alvarado L."/>
            <person name="Arachchi H.M."/>
            <person name="Berlin A."/>
            <person name="Brown A."/>
            <person name="Chapman S.B."/>
            <person name="Chen Z."/>
            <person name="Dunbar C."/>
            <person name="Freedman E."/>
            <person name="Gearin G."/>
            <person name="Gellesch M."/>
            <person name="Goldberg J."/>
            <person name="Griggs A."/>
            <person name="Gujja S."/>
            <person name="Heiman D."/>
            <person name="Howarth C."/>
            <person name="Larson L."/>
            <person name="Lui A."/>
            <person name="MacDonald P.J.P."/>
            <person name="Montmayeur A."/>
            <person name="Murphy C."/>
            <person name="Neiman D."/>
            <person name="Pearson M."/>
            <person name="Priest M."/>
            <person name="Roberts A."/>
            <person name="Saif S."/>
            <person name="Shea T."/>
            <person name="Shenoy N."/>
            <person name="Sisk P."/>
            <person name="Stolte C."/>
            <person name="Sykes S."/>
            <person name="Wortman J."/>
            <person name="Nusbaum C."/>
            <person name="Birren B."/>
        </authorList>
    </citation>
    <scope>NUCLEOTIDE SEQUENCE [LARGE SCALE GENOMIC DNA]</scope>
    <source>
        <strain evidence="9 10">ACB7</strain>
    </source>
</reference>
<dbReference type="InterPro" id="IPR050347">
    <property type="entry name" value="Bact_Beta-galactosidase"/>
</dbReference>
<dbReference type="Gene3D" id="2.60.120.260">
    <property type="entry name" value="Galactose-binding domain-like"/>
    <property type="match status" value="1"/>
</dbReference>
<keyword evidence="5 7" id="KW-0326">Glycosidase</keyword>
<organism evidence="9 10">
    <name type="scientific">Oribacterium asaccharolyticum ACB7</name>
    <dbReference type="NCBI Taxonomy" id="796944"/>
    <lineage>
        <taxon>Bacteria</taxon>
        <taxon>Bacillati</taxon>
        <taxon>Bacillota</taxon>
        <taxon>Clostridia</taxon>
        <taxon>Lachnospirales</taxon>
        <taxon>Lachnospiraceae</taxon>
        <taxon>Oribacterium</taxon>
    </lineage>
</organism>
<dbReference type="InterPro" id="IPR004199">
    <property type="entry name" value="B-gal_small/dom_5"/>
</dbReference>
<dbReference type="PRINTS" id="PR00132">
    <property type="entry name" value="GLHYDRLASE2"/>
</dbReference>
<dbReference type="InterPro" id="IPR006102">
    <property type="entry name" value="Ig-like_GH2"/>
</dbReference>
<name>G9WW53_9FIRM</name>
<dbReference type="Gene3D" id="2.60.40.10">
    <property type="entry name" value="Immunoglobulins"/>
    <property type="match status" value="2"/>
</dbReference>
<comment type="caution">
    <text evidence="9">The sequence shown here is derived from an EMBL/GenBank/DDBJ whole genome shotgun (WGS) entry which is preliminary data.</text>
</comment>
<accession>G9WW53</accession>
<comment type="similarity">
    <text evidence="2 7">Belongs to the glycosyl hydrolase 2 family.</text>
</comment>
<dbReference type="Gene3D" id="2.70.98.10">
    <property type="match status" value="1"/>
</dbReference>
<dbReference type="PATRIC" id="fig|796944.3.peg.1878"/>
<dbReference type="PROSITE" id="PS00719">
    <property type="entry name" value="GLYCOSYL_HYDROL_F2_1"/>
    <property type="match status" value="1"/>
</dbReference>
<evidence type="ECO:0000256" key="3">
    <source>
        <dbReference type="ARBA" id="ARBA00012756"/>
    </source>
</evidence>
<evidence type="ECO:0000256" key="4">
    <source>
        <dbReference type="ARBA" id="ARBA00022801"/>
    </source>
</evidence>
<dbReference type="RefSeq" id="WP_009536939.1">
    <property type="nucleotide sequence ID" value="NZ_JH414505.1"/>
</dbReference>
<keyword evidence="4 7" id="KW-0378">Hydrolase</keyword>
<dbReference type="InterPro" id="IPR023230">
    <property type="entry name" value="Glyco_hydro_2_CS"/>
</dbReference>
<proteinExistence type="inferred from homology"/>
<dbReference type="SMART" id="SM01038">
    <property type="entry name" value="Bgal_small_N"/>
    <property type="match status" value="1"/>
</dbReference>
<dbReference type="InterPro" id="IPR006101">
    <property type="entry name" value="Glyco_hydro_2"/>
</dbReference>
<dbReference type="InterPro" id="IPR006103">
    <property type="entry name" value="Glyco_hydro_2_cat"/>
</dbReference>
<evidence type="ECO:0000259" key="8">
    <source>
        <dbReference type="SMART" id="SM01038"/>
    </source>
</evidence>
<dbReference type="Pfam" id="PF02929">
    <property type="entry name" value="Bgal_small_N"/>
    <property type="match status" value="1"/>
</dbReference>
<evidence type="ECO:0000256" key="5">
    <source>
        <dbReference type="ARBA" id="ARBA00023295"/>
    </source>
</evidence>
<dbReference type="SUPFAM" id="SSF49785">
    <property type="entry name" value="Galactose-binding domain-like"/>
    <property type="match status" value="1"/>
</dbReference>
<protein>
    <recommendedName>
        <fullName evidence="3 7">Beta-galactosidase</fullName>
        <ecNumber evidence="3 7">3.2.1.23</ecNumber>
    </recommendedName>
    <alternativeName>
        <fullName evidence="6 7">Lactase</fullName>
    </alternativeName>
</protein>
<dbReference type="InterPro" id="IPR011013">
    <property type="entry name" value="Gal_mutarotase_sf_dom"/>
</dbReference>
<dbReference type="SUPFAM" id="SSF51445">
    <property type="entry name" value="(Trans)glycosidases"/>
    <property type="match status" value="1"/>
</dbReference>
<feature type="domain" description="Beta galactosidase small chain/" evidence="8">
    <location>
        <begin position="778"/>
        <end position="1051"/>
    </location>
</feature>
<dbReference type="InterPro" id="IPR013783">
    <property type="entry name" value="Ig-like_fold"/>
</dbReference>
<dbReference type="Proteomes" id="UP000003527">
    <property type="component" value="Unassembled WGS sequence"/>
</dbReference>
<dbReference type="EMBL" id="AFZD01000018">
    <property type="protein sequence ID" value="EHL10990.1"/>
    <property type="molecule type" value="Genomic_DNA"/>
</dbReference>
<dbReference type="InterPro" id="IPR008979">
    <property type="entry name" value="Galactose-bd-like_sf"/>
</dbReference>
<dbReference type="InterPro" id="IPR036156">
    <property type="entry name" value="Beta-gal/glucu_dom_sf"/>
</dbReference>
<dbReference type="PANTHER" id="PTHR46323">
    <property type="entry name" value="BETA-GALACTOSIDASE"/>
    <property type="match status" value="1"/>
</dbReference>
<evidence type="ECO:0000256" key="1">
    <source>
        <dbReference type="ARBA" id="ARBA00001412"/>
    </source>
</evidence>
<dbReference type="GO" id="GO:0004565">
    <property type="term" value="F:beta-galactosidase activity"/>
    <property type="evidence" value="ECO:0007669"/>
    <property type="project" value="UniProtKB-EC"/>
</dbReference>
<evidence type="ECO:0000256" key="2">
    <source>
        <dbReference type="ARBA" id="ARBA00007401"/>
    </source>
</evidence>
<keyword evidence="10" id="KW-1185">Reference proteome</keyword>
<dbReference type="Pfam" id="PF02836">
    <property type="entry name" value="Glyco_hydro_2_C"/>
    <property type="match status" value="1"/>
</dbReference>
<dbReference type="SUPFAM" id="SSF49303">
    <property type="entry name" value="beta-Galactosidase/glucuronidase domain"/>
    <property type="match status" value="2"/>
</dbReference>
<dbReference type="InterPro" id="IPR014718">
    <property type="entry name" value="GH-type_carb-bd"/>
</dbReference>